<protein>
    <recommendedName>
        <fullName evidence="10">Isoleucine--tRNA ligase</fullName>
        <ecNumber evidence="10">6.1.1.5</ecNumber>
    </recommendedName>
    <alternativeName>
        <fullName evidence="10">Isoleucyl-tRNA synthetase</fullName>
        <shortName evidence="10">IleRS</shortName>
    </alternativeName>
</protein>
<dbReference type="FunFam" id="3.40.50.620:FF:000152">
    <property type="entry name" value="Isoleucine--tRNA ligase"/>
    <property type="match status" value="1"/>
</dbReference>
<dbReference type="NCBIfam" id="TIGR00392">
    <property type="entry name" value="ileS"/>
    <property type="match status" value="1"/>
</dbReference>
<dbReference type="Gene3D" id="3.90.740.10">
    <property type="entry name" value="Valyl/Leucyl/Isoleucyl-tRNA synthetase, editing domain"/>
    <property type="match status" value="1"/>
</dbReference>
<dbReference type="GO" id="GO:0008270">
    <property type="term" value="F:zinc ion binding"/>
    <property type="evidence" value="ECO:0007669"/>
    <property type="project" value="UniProtKB-UniRule"/>
</dbReference>
<dbReference type="Gene3D" id="3.40.50.620">
    <property type="entry name" value="HUPs"/>
    <property type="match status" value="2"/>
</dbReference>
<dbReference type="Gene3D" id="1.10.730.20">
    <property type="match status" value="1"/>
</dbReference>
<dbReference type="SUPFAM" id="SSF52374">
    <property type="entry name" value="Nucleotidylyl transferase"/>
    <property type="match status" value="1"/>
</dbReference>
<keyword evidence="5 10" id="KW-0067">ATP-binding</keyword>
<dbReference type="Pfam" id="PF00133">
    <property type="entry name" value="tRNA-synt_1"/>
    <property type="match status" value="1"/>
</dbReference>
<evidence type="ECO:0000256" key="3">
    <source>
        <dbReference type="ARBA" id="ARBA00022598"/>
    </source>
</evidence>
<evidence type="ECO:0000259" key="11">
    <source>
        <dbReference type="Pfam" id="PF00133"/>
    </source>
</evidence>
<dbReference type="PRINTS" id="PR00984">
    <property type="entry name" value="TRNASYNTHILE"/>
</dbReference>
<dbReference type="InterPro" id="IPR033708">
    <property type="entry name" value="Anticodon_Ile_BEm"/>
</dbReference>
<feature type="domain" description="Methionyl/Valyl/Leucyl/Isoleucyl-tRNA synthetase anticodon-binding" evidence="13">
    <location>
        <begin position="700"/>
        <end position="856"/>
    </location>
</feature>
<evidence type="ECO:0000256" key="4">
    <source>
        <dbReference type="ARBA" id="ARBA00022741"/>
    </source>
</evidence>
<dbReference type="SUPFAM" id="SSF47323">
    <property type="entry name" value="Anticodon-binding domain of a subclass of class I aminoacyl-tRNA synthetases"/>
    <property type="match status" value="1"/>
</dbReference>
<dbReference type="InterPro" id="IPR010663">
    <property type="entry name" value="Znf_FPG/IleRS"/>
</dbReference>
<comment type="caution">
    <text evidence="14">The sequence shown here is derived from an EMBL/GenBank/DDBJ whole genome shotgun (WGS) entry which is preliminary data.</text>
</comment>
<dbReference type="HAMAP" id="MF_02002">
    <property type="entry name" value="Ile_tRNA_synth_type1"/>
    <property type="match status" value="1"/>
</dbReference>
<dbReference type="GO" id="GO:0004822">
    <property type="term" value="F:isoleucine-tRNA ligase activity"/>
    <property type="evidence" value="ECO:0007669"/>
    <property type="project" value="UniProtKB-UniRule"/>
</dbReference>
<feature type="binding site" evidence="10">
    <location>
        <position position="908"/>
    </location>
    <ligand>
        <name>Zn(2+)</name>
        <dbReference type="ChEBI" id="CHEBI:29105"/>
    </ligand>
</feature>
<evidence type="ECO:0000256" key="10">
    <source>
        <dbReference type="HAMAP-Rule" id="MF_02002"/>
    </source>
</evidence>
<sequence>MDYSKTLQLPQTEFPMRGNLPKREPEFVKFWQENNLYEKRIEKRSSENAPLFVLHDGPPYANGKIHIGHALNKTLKDIIVRYKFMEGNNVNFVPGWDTHGLPIEYAVLKESGEDRANMTPIELRRKCLEYAKKWIAIQKEDFIRMGVIGDWNNPYVTYDKHLEARQIEVFGEMAKRGYIYKGKKTVYWCANCETALAEAEIEYKESKSPSIYVKFPVRDVKNLLPEGVSKEKAFAVIWTTTPWTIPANQHICVNPKFDYVWVHNKDADEYYLMSKELAPKALEECKVENYEFVGRVMKGEELDMIEFSHPLITDRVVHVLEGDHVTLDAGTGCVHTAPGHGSDDFNIHLKYVHAGKIDAEVICPVDAKGRMTKEAGEELEGQLVWDAQGKEISLLAHAGRLLGKKSMRHQYPHCWRCKNPVIYRATEQWFASINDYRDAALKAVNDTKFIPSWGHDRLYNMVRDRQDWCISRQRSWGVPIPVFYCEDTGKPIITDETIASVKAWIEKEGSDAWWTHSAKELLPEGFKSPYSGKSNFRKETDIMDVWFDSGSTWNGVVKQPREEWKGMAFPCDLYLEGSDQHRGWFQSSLLTSVAVNGKAPYKALLTHGFTVDGEGRKMSKSVGNVVAPQTIINRYGADVMRLWIASSDYQGDVRLSDKIIKQMSDVYRKIRNTYRYLLSNLYDFDVEKDAIPYNEMEEIDKWALLRLEQVRDQVTKAYKNYEFHVMYHVIHNFCTVDMSAIYLDILKDKLYEEVPNSKERRSAQTAIHEILVTLTKLMAPVLAFTTEEVWQAMKHTSKDEKSVHLENWPEAKPEYLDEKLEEKWNKRLALRGEITKALEEKRKLKEIGHSLDADVTVYAKGEAYDTLVEMEKELADFCIVSTIKVETSDDEELKVDVKISTREKCERCWKHLPSVGNDEKHPTVCARCSRVLKEMGL</sequence>
<dbReference type="InterPro" id="IPR013155">
    <property type="entry name" value="M/V/L/I-tRNA-synth_anticd-bd"/>
</dbReference>
<evidence type="ECO:0000256" key="1">
    <source>
        <dbReference type="ARBA" id="ARBA00006887"/>
    </source>
</evidence>
<dbReference type="GO" id="GO:0005829">
    <property type="term" value="C:cytosol"/>
    <property type="evidence" value="ECO:0007669"/>
    <property type="project" value="TreeGrafter"/>
</dbReference>
<feature type="short sequence motif" description="'KMSKS' region" evidence="10">
    <location>
        <begin position="617"/>
        <end position="621"/>
    </location>
</feature>
<evidence type="ECO:0000256" key="5">
    <source>
        <dbReference type="ARBA" id="ARBA00022840"/>
    </source>
</evidence>
<dbReference type="GO" id="GO:0006428">
    <property type="term" value="P:isoleucyl-tRNA aminoacylation"/>
    <property type="evidence" value="ECO:0007669"/>
    <property type="project" value="UniProtKB-UniRule"/>
</dbReference>
<comment type="subunit">
    <text evidence="10">Monomer.</text>
</comment>
<organism evidence="14 15">
    <name type="scientific">Dialister micraerophilus UPII 345-E</name>
    <dbReference type="NCBI Taxonomy" id="910314"/>
    <lineage>
        <taxon>Bacteria</taxon>
        <taxon>Bacillati</taxon>
        <taxon>Bacillota</taxon>
        <taxon>Negativicutes</taxon>
        <taxon>Veillonellales</taxon>
        <taxon>Veillonellaceae</taxon>
        <taxon>Dialister</taxon>
    </lineage>
</organism>
<comment type="catalytic activity">
    <reaction evidence="9 10">
        <text>tRNA(Ile) + L-isoleucine + ATP = L-isoleucyl-tRNA(Ile) + AMP + diphosphate</text>
        <dbReference type="Rhea" id="RHEA:11060"/>
        <dbReference type="Rhea" id="RHEA-COMP:9666"/>
        <dbReference type="Rhea" id="RHEA-COMP:9695"/>
        <dbReference type="ChEBI" id="CHEBI:30616"/>
        <dbReference type="ChEBI" id="CHEBI:33019"/>
        <dbReference type="ChEBI" id="CHEBI:58045"/>
        <dbReference type="ChEBI" id="CHEBI:78442"/>
        <dbReference type="ChEBI" id="CHEBI:78528"/>
        <dbReference type="ChEBI" id="CHEBI:456215"/>
        <dbReference type="EC" id="6.1.1.5"/>
    </reaction>
</comment>
<feature type="domain" description="Aminoacyl-tRNA synthetase class Ia" evidence="11">
    <location>
        <begin position="28"/>
        <end position="656"/>
    </location>
</feature>
<evidence type="ECO:0000256" key="7">
    <source>
        <dbReference type="ARBA" id="ARBA00023146"/>
    </source>
</evidence>
<comment type="domain">
    <text evidence="10">IleRS has two distinct active sites: one for aminoacylation and one for editing. The misactivated valine is translocated from the active site to the editing site, which sterically excludes the correctly activated isoleucine. The single editing site contains two valyl binding pockets, one specific for each substrate (Val-AMP or Val-tRNA(Ile)).</text>
</comment>
<gene>
    <name evidence="10 14" type="primary">ileS</name>
    <name evidence="14" type="ORF">HMPREF9220_1346</name>
</gene>
<keyword evidence="10" id="KW-0862">Zinc</keyword>
<evidence type="ECO:0000259" key="13">
    <source>
        <dbReference type="Pfam" id="PF08264"/>
    </source>
</evidence>
<dbReference type="AlphaFoldDB" id="E4L754"/>
<dbReference type="InterPro" id="IPR009080">
    <property type="entry name" value="tRNAsynth_Ia_anticodon-bd"/>
</dbReference>
<dbReference type="GO" id="GO:0000049">
    <property type="term" value="F:tRNA binding"/>
    <property type="evidence" value="ECO:0007669"/>
    <property type="project" value="InterPro"/>
</dbReference>
<dbReference type="EMBL" id="AENT01000001">
    <property type="protein sequence ID" value="EFR43291.1"/>
    <property type="molecule type" value="Genomic_DNA"/>
</dbReference>
<dbReference type="Proteomes" id="UP000004594">
    <property type="component" value="Unassembled WGS sequence"/>
</dbReference>
<dbReference type="InterPro" id="IPR002300">
    <property type="entry name" value="aa-tRNA-synth_Ia"/>
</dbReference>
<evidence type="ECO:0000313" key="14">
    <source>
        <dbReference type="EMBL" id="EFR43291.1"/>
    </source>
</evidence>
<feature type="binding site" evidence="10">
    <location>
        <position position="905"/>
    </location>
    <ligand>
        <name>Zn(2+)</name>
        <dbReference type="ChEBI" id="CHEBI:29105"/>
    </ligand>
</feature>
<dbReference type="CDD" id="cd00818">
    <property type="entry name" value="IleRS_core"/>
    <property type="match status" value="1"/>
</dbReference>
<dbReference type="SUPFAM" id="SSF50677">
    <property type="entry name" value="ValRS/IleRS/LeuRS editing domain"/>
    <property type="match status" value="1"/>
</dbReference>
<name>E4L754_9FIRM</name>
<comment type="cofactor">
    <cofactor evidence="10">
        <name>Zn(2+)</name>
        <dbReference type="ChEBI" id="CHEBI:29105"/>
    </cofactor>
    <text evidence="10">Binds 1 zinc ion per subunit.</text>
</comment>
<evidence type="ECO:0000313" key="15">
    <source>
        <dbReference type="Proteomes" id="UP000004594"/>
    </source>
</evidence>
<keyword evidence="3 10" id="KW-0436">Ligase</keyword>
<dbReference type="InterPro" id="IPR002301">
    <property type="entry name" value="Ile-tRNA-ligase"/>
</dbReference>
<dbReference type="PANTHER" id="PTHR42765:SF1">
    <property type="entry name" value="ISOLEUCINE--TRNA LIGASE, MITOCHONDRIAL"/>
    <property type="match status" value="1"/>
</dbReference>
<keyword evidence="6 10" id="KW-0648">Protein biosynthesis</keyword>
<evidence type="ECO:0000259" key="12">
    <source>
        <dbReference type="Pfam" id="PF06827"/>
    </source>
</evidence>
<dbReference type="eggNOG" id="COG0060">
    <property type="taxonomic scope" value="Bacteria"/>
</dbReference>
<dbReference type="FunFam" id="1.10.730.20:FF:000001">
    <property type="entry name" value="Isoleucine--tRNA ligase"/>
    <property type="match status" value="1"/>
</dbReference>
<dbReference type="InterPro" id="IPR014729">
    <property type="entry name" value="Rossmann-like_a/b/a_fold"/>
</dbReference>
<feature type="binding site" evidence="10">
    <location>
        <position position="576"/>
    </location>
    <ligand>
        <name>L-isoleucyl-5'-AMP</name>
        <dbReference type="ChEBI" id="CHEBI:178002"/>
    </ligand>
</feature>
<feature type="short sequence motif" description="'HIGH' region" evidence="10">
    <location>
        <begin position="59"/>
        <end position="69"/>
    </location>
</feature>
<accession>E4L754</accession>
<dbReference type="EC" id="6.1.1.5" evidence="10"/>
<feature type="binding site" evidence="10">
    <location>
        <position position="620"/>
    </location>
    <ligand>
        <name>ATP</name>
        <dbReference type="ChEBI" id="CHEBI:30616"/>
    </ligand>
</feature>
<dbReference type="InterPro" id="IPR001412">
    <property type="entry name" value="aa-tRNA-synth_I_CS"/>
</dbReference>
<dbReference type="InterPro" id="IPR023585">
    <property type="entry name" value="Ile-tRNA-ligase_type1"/>
</dbReference>
<keyword evidence="4 10" id="KW-0547">Nucleotide-binding</keyword>
<comment type="similarity">
    <text evidence="1 10">Belongs to the class-I aminoacyl-tRNA synthetase family. IleS type 1 subfamily.</text>
</comment>
<evidence type="ECO:0000256" key="9">
    <source>
        <dbReference type="ARBA" id="ARBA00048359"/>
    </source>
</evidence>
<evidence type="ECO:0000256" key="6">
    <source>
        <dbReference type="ARBA" id="ARBA00022917"/>
    </source>
</evidence>
<dbReference type="PANTHER" id="PTHR42765">
    <property type="entry name" value="SOLEUCYL-TRNA SYNTHETASE"/>
    <property type="match status" value="1"/>
</dbReference>
<dbReference type="GO" id="GO:0002161">
    <property type="term" value="F:aminoacyl-tRNA deacylase activity"/>
    <property type="evidence" value="ECO:0007669"/>
    <property type="project" value="InterPro"/>
</dbReference>
<evidence type="ECO:0000256" key="2">
    <source>
        <dbReference type="ARBA" id="ARBA00022490"/>
    </source>
</evidence>
<keyword evidence="10" id="KW-0479">Metal-binding</keyword>
<comment type="function">
    <text evidence="8 10">Catalyzes the attachment of isoleucine to tRNA(Ile). As IleRS can inadvertently accommodate and process structurally similar amino acids such as valine, to avoid such errors it has two additional distinct tRNA(Ile)-dependent editing activities. One activity is designated as 'pretransfer' editing and involves the hydrolysis of activated Val-AMP. The other activity is designated 'posttransfer' editing and involves deacylation of mischarged Val-tRNA(Ile).</text>
</comment>
<dbReference type="OrthoDB" id="9810365at2"/>
<feature type="domain" description="Zinc finger FPG/IleRS-type" evidence="12">
    <location>
        <begin position="903"/>
        <end position="929"/>
    </location>
</feature>
<dbReference type="Pfam" id="PF06827">
    <property type="entry name" value="zf-FPG_IleRS"/>
    <property type="match status" value="1"/>
</dbReference>
<feature type="binding site" evidence="10">
    <location>
        <position position="928"/>
    </location>
    <ligand>
        <name>Zn(2+)</name>
        <dbReference type="ChEBI" id="CHEBI:29105"/>
    </ligand>
</feature>
<proteinExistence type="inferred from homology"/>
<dbReference type="CDD" id="cd07960">
    <property type="entry name" value="Anticodon_Ia_Ile_BEm"/>
    <property type="match status" value="1"/>
</dbReference>
<feature type="binding site" evidence="10">
    <location>
        <position position="925"/>
    </location>
    <ligand>
        <name>Zn(2+)</name>
        <dbReference type="ChEBI" id="CHEBI:29105"/>
    </ligand>
</feature>
<dbReference type="InterPro" id="IPR009008">
    <property type="entry name" value="Val/Leu/Ile-tRNA-synth_edit"/>
</dbReference>
<keyword evidence="2 10" id="KW-0963">Cytoplasm</keyword>
<evidence type="ECO:0000256" key="8">
    <source>
        <dbReference type="ARBA" id="ARBA00025217"/>
    </source>
</evidence>
<dbReference type="InterPro" id="IPR050081">
    <property type="entry name" value="Ile-tRNA_ligase"/>
</dbReference>
<keyword evidence="7 10" id="KW-0030">Aminoacyl-tRNA synthetase</keyword>
<dbReference type="PROSITE" id="PS00178">
    <property type="entry name" value="AA_TRNA_LIGASE_I"/>
    <property type="match status" value="1"/>
</dbReference>
<dbReference type="RefSeq" id="WP_007553579.1">
    <property type="nucleotide sequence ID" value="NZ_AENT01000001.1"/>
</dbReference>
<reference evidence="14 15" key="1">
    <citation type="submission" date="2010-11" db="EMBL/GenBank/DDBJ databases">
        <authorList>
            <person name="Durkin A.S."/>
            <person name="Madupu R."/>
            <person name="Torralba M."/>
            <person name="Gillis M."/>
            <person name="Methe B."/>
            <person name="Sutton G."/>
            <person name="Nelson K.E."/>
        </authorList>
    </citation>
    <scope>NUCLEOTIDE SEQUENCE [LARGE SCALE GENOMIC DNA]</scope>
    <source>
        <strain evidence="14 15">UPII 345-E</strain>
    </source>
</reference>
<comment type="subcellular location">
    <subcellularLocation>
        <location evidence="10">Cytoplasm</location>
    </subcellularLocation>
</comment>
<dbReference type="GO" id="GO:0005524">
    <property type="term" value="F:ATP binding"/>
    <property type="evidence" value="ECO:0007669"/>
    <property type="project" value="UniProtKB-UniRule"/>
</dbReference>
<dbReference type="Pfam" id="PF08264">
    <property type="entry name" value="Anticodon_1"/>
    <property type="match status" value="1"/>
</dbReference>